<evidence type="ECO:0000256" key="5">
    <source>
        <dbReference type="ARBA" id="ARBA00023015"/>
    </source>
</evidence>
<keyword evidence="4" id="KW-0548">Nucleotidyltransferase</keyword>
<sequence length="442" mass="50260">MELQLNSALVQKLTLTPQLRQSVEILQMSSFDLTTYMQERALENPFIEISGDSFAPIQVGSSRGTASIDQGRMLQHHSSEELTLETVLLEQLNELQLDKTVYRLCKLIIGSLDERGYLAKEMGWMAEQMATSMETVRMATGIIQLMEPYGVAAASLEECLLIQMERLGEKDSLVLELVKHELNHIAQGRLLQLASKYSVSLTEIQTAVDKISMLNPNPGAAYQQEKIHYIKPDLLLKCQPDGSYELGILEASTPTVTISSIYMDMMKCQHDKNTAQYLRNNWKAAKWLLQSISQRKSTLLQVGQAIFAYQTDFCMSGTSQMRPMSLKHIAQKVQLHESTICRAVNGKYVRTPWGLFELKHFFTSAIRHTDGEDVSALRVKDSIRHLIKEEDKAAPLSDQKITDLLRRDGILIARRTVTKYREQLHLYTAAERKRQRSSCKFK</sequence>
<protein>
    <submittedName>
        <fullName evidence="9">RNA polymerase sigma-54 factor</fullName>
    </submittedName>
</protein>
<keyword evidence="3" id="KW-0808">Transferase</keyword>
<dbReference type="Proteomes" id="UP000275368">
    <property type="component" value="Chromosome"/>
</dbReference>
<proteinExistence type="inferred from homology"/>
<dbReference type="InterPro" id="IPR007046">
    <property type="entry name" value="RNA_pol_sigma_54_core-bd"/>
</dbReference>
<keyword evidence="5" id="KW-0805">Transcription regulation</keyword>
<dbReference type="PRINTS" id="PR00045">
    <property type="entry name" value="SIGMA54FCT"/>
</dbReference>
<accession>A0A3G9J8C2</accession>
<dbReference type="Gene3D" id="1.10.10.1330">
    <property type="entry name" value="RNA polymerase sigma-54 factor, core-binding domain"/>
    <property type="match status" value="1"/>
</dbReference>
<keyword evidence="10" id="KW-1185">Reference proteome</keyword>
<dbReference type="KEGG" id="pbk:Back11_14230"/>
<dbReference type="OrthoDB" id="9814402at2"/>
<keyword evidence="8" id="KW-0804">Transcription</keyword>
<evidence type="ECO:0000256" key="6">
    <source>
        <dbReference type="ARBA" id="ARBA00023082"/>
    </source>
</evidence>
<dbReference type="GO" id="GO:0016987">
    <property type="term" value="F:sigma factor activity"/>
    <property type="evidence" value="ECO:0007669"/>
    <property type="project" value="UniProtKB-KW"/>
</dbReference>
<dbReference type="NCBIfam" id="TIGR02395">
    <property type="entry name" value="rpoN_sigma"/>
    <property type="match status" value="1"/>
</dbReference>
<evidence type="ECO:0000256" key="7">
    <source>
        <dbReference type="ARBA" id="ARBA00023125"/>
    </source>
</evidence>
<dbReference type="AlphaFoldDB" id="A0A3G9J8C2"/>
<dbReference type="InterPro" id="IPR000394">
    <property type="entry name" value="RNA_pol_sigma_54"/>
</dbReference>
<dbReference type="PANTHER" id="PTHR32248">
    <property type="entry name" value="RNA POLYMERASE SIGMA-54 FACTOR"/>
    <property type="match status" value="1"/>
</dbReference>
<evidence type="ECO:0000256" key="2">
    <source>
        <dbReference type="ARBA" id="ARBA00022478"/>
    </source>
</evidence>
<gene>
    <name evidence="9" type="primary">sigL</name>
    <name evidence="9" type="ORF">Back11_14230</name>
</gene>
<evidence type="ECO:0000313" key="10">
    <source>
        <dbReference type="Proteomes" id="UP000275368"/>
    </source>
</evidence>
<dbReference type="GO" id="GO:0000428">
    <property type="term" value="C:DNA-directed RNA polymerase complex"/>
    <property type="evidence" value="ECO:0007669"/>
    <property type="project" value="UniProtKB-KW"/>
</dbReference>
<evidence type="ECO:0000313" key="9">
    <source>
        <dbReference type="EMBL" id="BBH20078.1"/>
    </source>
</evidence>
<dbReference type="InterPro" id="IPR007634">
    <property type="entry name" value="RNA_pol_sigma_54_DNA-bd"/>
</dbReference>
<dbReference type="InterPro" id="IPR038709">
    <property type="entry name" value="RpoN_core-bd_sf"/>
</dbReference>
<evidence type="ECO:0000256" key="4">
    <source>
        <dbReference type="ARBA" id="ARBA00022695"/>
    </source>
</evidence>
<dbReference type="EMBL" id="AP019308">
    <property type="protein sequence ID" value="BBH20078.1"/>
    <property type="molecule type" value="Genomic_DNA"/>
</dbReference>
<name>A0A3G9J8C2_9BACL</name>
<dbReference type="PANTHER" id="PTHR32248:SF4">
    <property type="entry name" value="RNA POLYMERASE SIGMA-54 FACTOR"/>
    <property type="match status" value="1"/>
</dbReference>
<comment type="similarity">
    <text evidence="1">Belongs to the sigma-54 factor family.</text>
</comment>
<dbReference type="GO" id="GO:0016779">
    <property type="term" value="F:nucleotidyltransferase activity"/>
    <property type="evidence" value="ECO:0007669"/>
    <property type="project" value="UniProtKB-KW"/>
</dbReference>
<keyword evidence="6" id="KW-0731">Sigma factor</keyword>
<evidence type="ECO:0000256" key="1">
    <source>
        <dbReference type="ARBA" id="ARBA00008798"/>
    </source>
</evidence>
<dbReference type="Pfam" id="PF00309">
    <property type="entry name" value="Sigma54_AID"/>
    <property type="match status" value="1"/>
</dbReference>
<evidence type="ECO:0000256" key="3">
    <source>
        <dbReference type="ARBA" id="ARBA00022679"/>
    </source>
</evidence>
<dbReference type="RefSeq" id="WP_125654860.1">
    <property type="nucleotide sequence ID" value="NZ_AP019308.1"/>
</dbReference>
<dbReference type="PROSITE" id="PS50044">
    <property type="entry name" value="SIGMA54_3"/>
    <property type="match status" value="1"/>
</dbReference>
<organism evidence="9 10">
    <name type="scientific">Paenibacillus baekrokdamisoli</name>
    <dbReference type="NCBI Taxonomy" id="1712516"/>
    <lineage>
        <taxon>Bacteria</taxon>
        <taxon>Bacillati</taxon>
        <taxon>Bacillota</taxon>
        <taxon>Bacilli</taxon>
        <taxon>Bacillales</taxon>
        <taxon>Paenibacillaceae</taxon>
        <taxon>Paenibacillus</taxon>
    </lineage>
</organism>
<dbReference type="Pfam" id="PF04963">
    <property type="entry name" value="Sigma54_CBD"/>
    <property type="match status" value="1"/>
</dbReference>
<evidence type="ECO:0000256" key="8">
    <source>
        <dbReference type="ARBA" id="ARBA00023163"/>
    </source>
</evidence>
<dbReference type="Pfam" id="PF04552">
    <property type="entry name" value="Sigma54_DBD"/>
    <property type="match status" value="1"/>
</dbReference>
<reference evidence="9 10" key="1">
    <citation type="submission" date="2018-11" db="EMBL/GenBank/DDBJ databases">
        <title>Complete genome sequence of Paenibacillus baekrokdamisoli strain KCTC 33723.</title>
        <authorList>
            <person name="Kang S.W."/>
            <person name="Lee K.C."/>
            <person name="Kim K.K."/>
            <person name="Kim J.S."/>
            <person name="Kim D.S."/>
            <person name="Ko S.H."/>
            <person name="Yang S.H."/>
            <person name="Lee J.S."/>
        </authorList>
    </citation>
    <scope>NUCLEOTIDE SEQUENCE [LARGE SCALE GENOMIC DNA]</scope>
    <source>
        <strain evidence="9 10">KCTC 33723</strain>
    </source>
</reference>
<dbReference type="Gene3D" id="1.10.10.60">
    <property type="entry name" value="Homeodomain-like"/>
    <property type="match status" value="1"/>
</dbReference>
<dbReference type="GO" id="GO:0003677">
    <property type="term" value="F:DNA binding"/>
    <property type="evidence" value="ECO:0007669"/>
    <property type="project" value="UniProtKB-KW"/>
</dbReference>
<dbReference type="PIRSF" id="PIRSF000774">
    <property type="entry name" value="RpoN"/>
    <property type="match status" value="1"/>
</dbReference>
<dbReference type="GO" id="GO:0001216">
    <property type="term" value="F:DNA-binding transcription activator activity"/>
    <property type="evidence" value="ECO:0007669"/>
    <property type="project" value="InterPro"/>
</dbReference>
<dbReference type="PROSITE" id="PS00718">
    <property type="entry name" value="SIGMA54_2"/>
    <property type="match status" value="1"/>
</dbReference>
<keyword evidence="7" id="KW-0238">DNA-binding</keyword>
<keyword evidence="2" id="KW-0240">DNA-directed RNA polymerase</keyword>
<dbReference type="GO" id="GO:0006352">
    <property type="term" value="P:DNA-templated transcription initiation"/>
    <property type="evidence" value="ECO:0007669"/>
    <property type="project" value="InterPro"/>
</dbReference>